<dbReference type="AlphaFoldDB" id="A0AAW0TWF2"/>
<feature type="region of interest" description="Disordered" evidence="4">
    <location>
        <begin position="311"/>
        <end position="347"/>
    </location>
</feature>
<gene>
    <name evidence="6" type="ORF">O3P69_016935</name>
</gene>
<dbReference type="InterPro" id="IPR002110">
    <property type="entry name" value="Ankyrin_rpt"/>
</dbReference>
<dbReference type="EMBL" id="JARAKH010000024">
    <property type="protein sequence ID" value="KAK8390922.1"/>
    <property type="molecule type" value="Genomic_DNA"/>
</dbReference>
<dbReference type="FunFam" id="1.25.40.20:FF:000074">
    <property type="entry name" value="Usher syndrome type-1G protein isoform X1"/>
    <property type="match status" value="1"/>
</dbReference>
<dbReference type="Gene3D" id="1.10.150.50">
    <property type="entry name" value="Transcription Factor, Ets-1"/>
    <property type="match status" value="1"/>
</dbReference>
<evidence type="ECO:0000256" key="1">
    <source>
        <dbReference type="ARBA" id="ARBA00022737"/>
    </source>
</evidence>
<comment type="caution">
    <text evidence="6">The sequence shown here is derived from an EMBL/GenBank/DDBJ whole genome shotgun (WGS) entry which is preliminary data.</text>
</comment>
<protein>
    <recommendedName>
        <fullName evidence="5">SAM domain-containing protein</fullName>
    </recommendedName>
</protein>
<dbReference type="SUPFAM" id="SSF47769">
    <property type="entry name" value="SAM/Pointed domain"/>
    <property type="match status" value="1"/>
</dbReference>
<dbReference type="PANTHER" id="PTHR24201">
    <property type="entry name" value="ANK_REP_REGION DOMAIN-CONTAINING PROTEIN"/>
    <property type="match status" value="1"/>
</dbReference>
<dbReference type="InterPro" id="IPR001660">
    <property type="entry name" value="SAM"/>
</dbReference>
<feature type="compositionally biased region" description="Polar residues" evidence="4">
    <location>
        <begin position="369"/>
        <end position="393"/>
    </location>
</feature>
<dbReference type="SMART" id="SM00454">
    <property type="entry name" value="SAM"/>
    <property type="match status" value="1"/>
</dbReference>
<feature type="region of interest" description="Disordered" evidence="4">
    <location>
        <begin position="369"/>
        <end position="413"/>
    </location>
</feature>
<dbReference type="CDD" id="cd09517">
    <property type="entry name" value="SAM_USH1G_HARP"/>
    <property type="match status" value="1"/>
</dbReference>
<dbReference type="PROSITE" id="PS50088">
    <property type="entry name" value="ANK_REPEAT"/>
    <property type="match status" value="2"/>
</dbReference>
<feature type="domain" description="SAM" evidence="5">
    <location>
        <begin position="410"/>
        <end position="475"/>
    </location>
</feature>
<evidence type="ECO:0000313" key="6">
    <source>
        <dbReference type="EMBL" id="KAK8390922.1"/>
    </source>
</evidence>
<sequence length="487" mass="54106">MSDRFHRAARDGYLHVLKEATRRDCNHPDEDGLTPTSWAAYEGNLDALRVIVGRGGDPDKCDHYGNTALHCAAARGHMSCVSFLVNFGVNVWALDNDLHTAKDMAAMNSKDDILRYLDSVYAKQTVSDPKQVKKIQEKAQKDAEKRRKDFDKIQKKADKKREEENLKLQKEREKIERNEEKPQSGGVKKTIMNTISRGSLAFIGGPRKDSRTLYDNAYQSPKFSDLTTAKDPSKKTLGGMQKKIIRKKMMDENRGPNDFKVGTIESDGKKSVRNLKGLRRDSEIIFVPNGSLSSTNSESSTYGKRGKLTDVFEQDGEDGGQPLQRTLSQPDFFFGDQDNPANKNRSSLFARPGFGSVAFRNSITATLSSLAPSGSDDTSPRLSPQQGSGSSLAHGNDSSEPWEEEDLPSDDESEATPVYLFLAAAGLADFIPTFSREHIDLDALMLLTEEDMLNLKLPLGPRRKLLKAINERKSAIENPGEVEDSQL</sequence>
<keyword evidence="1" id="KW-0677">Repeat</keyword>
<feature type="repeat" description="ANK" evidence="3">
    <location>
        <begin position="64"/>
        <end position="96"/>
    </location>
</feature>
<keyword evidence="2 3" id="KW-0040">ANK repeat</keyword>
<feature type="region of interest" description="Disordered" evidence="4">
    <location>
        <begin position="132"/>
        <end position="186"/>
    </location>
</feature>
<feature type="compositionally biased region" description="Basic and acidic residues" evidence="4">
    <location>
        <begin position="132"/>
        <end position="182"/>
    </location>
</feature>
<dbReference type="Proteomes" id="UP001487740">
    <property type="component" value="Unassembled WGS sequence"/>
</dbReference>
<evidence type="ECO:0000259" key="5">
    <source>
        <dbReference type="SMART" id="SM00454"/>
    </source>
</evidence>
<accession>A0AAW0TWF2</accession>
<dbReference type="InterPro" id="IPR036770">
    <property type="entry name" value="Ankyrin_rpt-contain_sf"/>
</dbReference>
<proteinExistence type="predicted"/>
<dbReference type="InterPro" id="IPR050776">
    <property type="entry name" value="Ank_Repeat/CDKN_Inhibitor"/>
</dbReference>
<evidence type="ECO:0000313" key="7">
    <source>
        <dbReference type="Proteomes" id="UP001487740"/>
    </source>
</evidence>
<dbReference type="PROSITE" id="PS50297">
    <property type="entry name" value="ANK_REP_REGION"/>
    <property type="match status" value="1"/>
</dbReference>
<reference evidence="6 7" key="1">
    <citation type="submission" date="2023-03" db="EMBL/GenBank/DDBJ databases">
        <title>High-quality genome of Scylla paramamosain provides insights in environmental adaptation.</title>
        <authorList>
            <person name="Zhang L."/>
        </authorList>
    </citation>
    <scope>NUCLEOTIDE SEQUENCE [LARGE SCALE GENOMIC DNA]</scope>
    <source>
        <strain evidence="6">LZ_2023a</strain>
        <tissue evidence="6">Muscle</tissue>
    </source>
</reference>
<keyword evidence="7" id="KW-1185">Reference proteome</keyword>
<dbReference type="PANTHER" id="PTHR24201:SF15">
    <property type="entry name" value="ANKYRIN REPEAT DOMAIN-CONTAINING PROTEIN 66"/>
    <property type="match status" value="1"/>
</dbReference>
<dbReference type="SUPFAM" id="SSF48403">
    <property type="entry name" value="Ankyrin repeat"/>
    <property type="match status" value="1"/>
</dbReference>
<evidence type="ECO:0000256" key="4">
    <source>
        <dbReference type="SAM" id="MobiDB-lite"/>
    </source>
</evidence>
<feature type="repeat" description="ANK" evidence="3">
    <location>
        <begin position="31"/>
        <end position="63"/>
    </location>
</feature>
<organism evidence="6 7">
    <name type="scientific">Scylla paramamosain</name>
    <name type="common">Mud crab</name>
    <dbReference type="NCBI Taxonomy" id="85552"/>
    <lineage>
        <taxon>Eukaryota</taxon>
        <taxon>Metazoa</taxon>
        <taxon>Ecdysozoa</taxon>
        <taxon>Arthropoda</taxon>
        <taxon>Crustacea</taxon>
        <taxon>Multicrustacea</taxon>
        <taxon>Malacostraca</taxon>
        <taxon>Eumalacostraca</taxon>
        <taxon>Eucarida</taxon>
        <taxon>Decapoda</taxon>
        <taxon>Pleocyemata</taxon>
        <taxon>Brachyura</taxon>
        <taxon>Eubrachyura</taxon>
        <taxon>Portunoidea</taxon>
        <taxon>Portunidae</taxon>
        <taxon>Portuninae</taxon>
        <taxon>Scylla</taxon>
    </lineage>
</organism>
<dbReference type="SMART" id="SM00248">
    <property type="entry name" value="ANK"/>
    <property type="match status" value="3"/>
</dbReference>
<name>A0AAW0TWF2_SCYPA</name>
<feature type="compositionally biased region" description="Acidic residues" evidence="4">
    <location>
        <begin position="400"/>
        <end position="413"/>
    </location>
</feature>
<dbReference type="Gene3D" id="1.25.40.20">
    <property type="entry name" value="Ankyrin repeat-containing domain"/>
    <property type="match status" value="1"/>
</dbReference>
<dbReference type="Pfam" id="PF00536">
    <property type="entry name" value="SAM_1"/>
    <property type="match status" value="1"/>
</dbReference>
<evidence type="ECO:0000256" key="3">
    <source>
        <dbReference type="PROSITE-ProRule" id="PRU00023"/>
    </source>
</evidence>
<dbReference type="InterPro" id="IPR013761">
    <property type="entry name" value="SAM/pointed_sf"/>
</dbReference>
<evidence type="ECO:0000256" key="2">
    <source>
        <dbReference type="ARBA" id="ARBA00023043"/>
    </source>
</evidence>
<dbReference type="Pfam" id="PF12796">
    <property type="entry name" value="Ank_2"/>
    <property type="match status" value="1"/>
</dbReference>